<dbReference type="InterPro" id="IPR001789">
    <property type="entry name" value="Sig_transdc_resp-reg_receiver"/>
</dbReference>
<dbReference type="Gene3D" id="3.40.50.2300">
    <property type="match status" value="1"/>
</dbReference>
<name>A0A4P9YY18_9FUNG</name>
<dbReference type="Pfam" id="PF00072">
    <property type="entry name" value="Response_reg"/>
    <property type="match status" value="1"/>
</dbReference>
<evidence type="ECO:0000313" key="6">
    <source>
        <dbReference type="Proteomes" id="UP000278143"/>
    </source>
</evidence>
<evidence type="ECO:0000259" key="4">
    <source>
        <dbReference type="PROSITE" id="PS50110"/>
    </source>
</evidence>
<dbReference type="SMART" id="SM00448">
    <property type="entry name" value="REC"/>
    <property type="match status" value="1"/>
</dbReference>
<protein>
    <submittedName>
        <fullName evidence="5">CheY-like superfamily</fullName>
    </submittedName>
</protein>
<dbReference type="PANTHER" id="PTHR45339:SF1">
    <property type="entry name" value="HYBRID SIGNAL TRANSDUCTION HISTIDINE KINASE J"/>
    <property type="match status" value="1"/>
</dbReference>
<dbReference type="CDD" id="cd17546">
    <property type="entry name" value="REC_hyHK_CKI1_RcsC-like"/>
    <property type="match status" value="1"/>
</dbReference>
<dbReference type="PANTHER" id="PTHR45339">
    <property type="entry name" value="HYBRID SIGNAL TRANSDUCTION HISTIDINE KINASE J"/>
    <property type="match status" value="1"/>
</dbReference>
<reference evidence="6" key="1">
    <citation type="journal article" date="2018" name="Nat. Microbiol.">
        <title>Leveraging single-cell genomics to expand the fungal tree of life.</title>
        <authorList>
            <person name="Ahrendt S.R."/>
            <person name="Quandt C.A."/>
            <person name="Ciobanu D."/>
            <person name="Clum A."/>
            <person name="Salamov A."/>
            <person name="Andreopoulos B."/>
            <person name="Cheng J.F."/>
            <person name="Woyke T."/>
            <person name="Pelin A."/>
            <person name="Henrissat B."/>
            <person name="Reynolds N.K."/>
            <person name="Benny G.L."/>
            <person name="Smith M.E."/>
            <person name="James T.Y."/>
            <person name="Grigoriev I.V."/>
        </authorList>
    </citation>
    <scope>NUCLEOTIDE SEQUENCE [LARGE SCALE GENOMIC DNA]</scope>
    <source>
        <strain evidence="6">Benny S71-1</strain>
    </source>
</reference>
<keyword evidence="1 3" id="KW-0597">Phosphoprotein</keyword>
<dbReference type="SUPFAM" id="SSF52172">
    <property type="entry name" value="CheY-like"/>
    <property type="match status" value="1"/>
</dbReference>
<proteinExistence type="predicted"/>
<gene>
    <name evidence="5" type="ORF">SYNPS1DRAFT_9144</name>
</gene>
<feature type="non-terminal residue" evidence="5">
    <location>
        <position position="1"/>
    </location>
</feature>
<dbReference type="Proteomes" id="UP000278143">
    <property type="component" value="Unassembled WGS sequence"/>
</dbReference>
<dbReference type="PROSITE" id="PS50110">
    <property type="entry name" value="RESPONSE_REGULATORY"/>
    <property type="match status" value="1"/>
</dbReference>
<dbReference type="OrthoDB" id="21225at2759"/>
<dbReference type="FunFam" id="3.40.50.2300:FF:000146">
    <property type="entry name" value="Putative two-component response regulator SSK1p"/>
    <property type="match status" value="1"/>
</dbReference>
<keyword evidence="6" id="KW-1185">Reference proteome</keyword>
<dbReference type="InterPro" id="IPR011006">
    <property type="entry name" value="CheY-like_superfamily"/>
</dbReference>
<sequence length="186" mass="20343">SSGSSERASGLPTTTVSKSGMIVPPIKVLIVEDNPINQTILSTFLRKRKIEYAVASDGREAVEKWKNGGFHLVLMDIQLPVLDGIEATKEIRRFEKERKAAALPPPGTSGGEVSAEQRRLATQLHTPVIIVALTASALQADRNTALAAGCNDFLTKPVSLPWLEKKITEWGCMQALINVNGWSRWR</sequence>
<feature type="domain" description="Response regulatory" evidence="4">
    <location>
        <begin position="27"/>
        <end position="171"/>
    </location>
</feature>
<keyword evidence="2" id="KW-0902">Two-component regulatory system</keyword>
<dbReference type="AlphaFoldDB" id="A0A4P9YY18"/>
<dbReference type="GO" id="GO:0000156">
    <property type="term" value="F:phosphorelay response regulator activity"/>
    <property type="evidence" value="ECO:0007669"/>
    <property type="project" value="UniProtKB-ARBA"/>
</dbReference>
<feature type="non-terminal residue" evidence="5">
    <location>
        <position position="186"/>
    </location>
</feature>
<dbReference type="EMBL" id="KZ989965">
    <property type="protein sequence ID" value="RKP24934.1"/>
    <property type="molecule type" value="Genomic_DNA"/>
</dbReference>
<organism evidence="5 6">
    <name type="scientific">Syncephalis pseudoplumigaleata</name>
    <dbReference type="NCBI Taxonomy" id="1712513"/>
    <lineage>
        <taxon>Eukaryota</taxon>
        <taxon>Fungi</taxon>
        <taxon>Fungi incertae sedis</taxon>
        <taxon>Zoopagomycota</taxon>
        <taxon>Zoopagomycotina</taxon>
        <taxon>Zoopagomycetes</taxon>
        <taxon>Zoopagales</taxon>
        <taxon>Piptocephalidaceae</taxon>
        <taxon>Syncephalis</taxon>
    </lineage>
</organism>
<feature type="modified residue" description="4-aspartylphosphate" evidence="3">
    <location>
        <position position="76"/>
    </location>
</feature>
<evidence type="ECO:0000256" key="1">
    <source>
        <dbReference type="ARBA" id="ARBA00022553"/>
    </source>
</evidence>
<evidence type="ECO:0000256" key="3">
    <source>
        <dbReference type="PROSITE-ProRule" id="PRU00169"/>
    </source>
</evidence>
<evidence type="ECO:0000256" key="2">
    <source>
        <dbReference type="ARBA" id="ARBA00023012"/>
    </source>
</evidence>
<accession>A0A4P9YY18</accession>
<evidence type="ECO:0000313" key="5">
    <source>
        <dbReference type="EMBL" id="RKP24934.1"/>
    </source>
</evidence>